<dbReference type="GO" id="GO:0008757">
    <property type="term" value="F:S-adenosylmethionine-dependent methyltransferase activity"/>
    <property type="evidence" value="ECO:0007669"/>
    <property type="project" value="InterPro"/>
</dbReference>
<evidence type="ECO:0000313" key="2">
    <source>
        <dbReference type="EMBL" id="PZV39721.1"/>
    </source>
</evidence>
<evidence type="ECO:0000259" key="1">
    <source>
        <dbReference type="Pfam" id="PF08241"/>
    </source>
</evidence>
<dbReference type="InterPro" id="IPR013216">
    <property type="entry name" value="Methyltransf_11"/>
</dbReference>
<dbReference type="AlphaFoldDB" id="A0A2W7CBR6"/>
<sequence>MGTDLALAAVERAELRAKNAESGRISFRHGDPAELIFDEPFDAIVGRYVLQFIPDPAQSLRQIVRHLRPGGVVVFHELDWDGARSSPPSPTYDQVCGWLSRTIEGRERRCALVRDLPLCLKRLVYPRRS</sequence>
<reference evidence="3" key="1">
    <citation type="submission" date="2017-03" db="EMBL/GenBank/DDBJ databases">
        <authorList>
            <person name="Safronova V.I."/>
            <person name="Sazanova A.L."/>
            <person name="Chirak E.R."/>
        </authorList>
    </citation>
    <scope>NUCLEOTIDE SEQUENCE [LARGE SCALE GENOMIC DNA]</scope>
    <source>
        <strain evidence="3">Ach-343</strain>
    </source>
</reference>
<dbReference type="Pfam" id="PF08241">
    <property type="entry name" value="Methyltransf_11"/>
    <property type="match status" value="1"/>
</dbReference>
<dbReference type="CDD" id="cd02440">
    <property type="entry name" value="AdoMet_MTases"/>
    <property type="match status" value="1"/>
</dbReference>
<proteinExistence type="predicted"/>
<dbReference type="Gene3D" id="3.40.50.150">
    <property type="entry name" value="Vaccinia Virus protein VP39"/>
    <property type="match status" value="1"/>
</dbReference>
<dbReference type="Proteomes" id="UP000248616">
    <property type="component" value="Unassembled WGS sequence"/>
</dbReference>
<comment type="caution">
    <text evidence="2">The sequence shown here is derived from an EMBL/GenBank/DDBJ whole genome shotgun (WGS) entry which is preliminary data.</text>
</comment>
<accession>A0A2W7CBR6</accession>
<evidence type="ECO:0000313" key="3">
    <source>
        <dbReference type="Proteomes" id="UP000248616"/>
    </source>
</evidence>
<dbReference type="SUPFAM" id="SSF53335">
    <property type="entry name" value="S-adenosyl-L-methionine-dependent methyltransferases"/>
    <property type="match status" value="1"/>
</dbReference>
<protein>
    <recommendedName>
        <fullName evidence="1">Methyltransferase type 11 domain-containing protein</fullName>
    </recommendedName>
</protein>
<keyword evidence="3" id="KW-1185">Reference proteome</keyword>
<organism evidence="2 3">
    <name type="scientific">Mesorhizobium kowhaii</name>
    <dbReference type="NCBI Taxonomy" id="1300272"/>
    <lineage>
        <taxon>Bacteria</taxon>
        <taxon>Pseudomonadati</taxon>
        <taxon>Pseudomonadota</taxon>
        <taxon>Alphaproteobacteria</taxon>
        <taxon>Hyphomicrobiales</taxon>
        <taxon>Phyllobacteriaceae</taxon>
        <taxon>Mesorhizobium</taxon>
    </lineage>
</organism>
<gene>
    <name evidence="2" type="ORF">B5V02_07245</name>
</gene>
<dbReference type="EMBL" id="MZXV01000013">
    <property type="protein sequence ID" value="PZV39721.1"/>
    <property type="molecule type" value="Genomic_DNA"/>
</dbReference>
<dbReference type="PANTHER" id="PTHR43861">
    <property type="entry name" value="TRANS-ACONITATE 2-METHYLTRANSFERASE-RELATED"/>
    <property type="match status" value="1"/>
</dbReference>
<dbReference type="InterPro" id="IPR029063">
    <property type="entry name" value="SAM-dependent_MTases_sf"/>
</dbReference>
<name>A0A2W7CBR6_9HYPH</name>
<feature type="domain" description="Methyltransferase type 11" evidence="1">
    <location>
        <begin position="2"/>
        <end position="75"/>
    </location>
</feature>